<organism evidence="1 2">
    <name type="scientific">Pseudomonas saponiphila</name>
    <dbReference type="NCBI Taxonomy" id="556534"/>
    <lineage>
        <taxon>Bacteria</taxon>
        <taxon>Pseudomonadati</taxon>
        <taxon>Pseudomonadota</taxon>
        <taxon>Gammaproteobacteria</taxon>
        <taxon>Pseudomonadales</taxon>
        <taxon>Pseudomonadaceae</taxon>
        <taxon>Pseudomonas</taxon>
    </lineage>
</organism>
<protein>
    <submittedName>
        <fullName evidence="1">Uncharacterized protein</fullName>
    </submittedName>
</protein>
<accession>A0A1H4ZJB8</accession>
<sequence>MTKFGFAKGYAQVSYERLLLTQPDFNLQGLWEKNGRYYIACSDIATAITSGGTPLKKWFDEHCRVIAYQVDLTETPPPGATRLPARTVEQLSQLHGAPLNAVQFHLEIKRQLPKNFPAFNIQDFPDKLIFTSTKPLDPDQITEVNIAVANLGINIDTEFKTADTHTLVTAAQSATYRERTAWPTAVLDIHDESEQRWFDSRISLFTDAPTATDVRRDSGTACFIDCSLGTPGNIRNYLTTYSDIYIAPPLGDFEPFLKHLKITSSDLRTLIERRRVTLVLPHDLHKYDPKGLAEHLELSSSNAVMHRQLAVATIQESRRRNPLMYPPIDNESRRKLLDLMIGDAENLERKFLRIARDHFGASWSSLEADYSTLGAVAGLQHGSARLLAEMVSAATGQNLNPLLMYSTLSVEWSAALNANFCPTDAGGANIEAMATCGFR</sequence>
<dbReference type="Proteomes" id="UP000198982">
    <property type="component" value="Unassembled WGS sequence"/>
</dbReference>
<name>A0A1H4ZJB8_9PSED</name>
<evidence type="ECO:0000313" key="1">
    <source>
        <dbReference type="EMBL" id="SED29945.1"/>
    </source>
</evidence>
<proteinExistence type="predicted"/>
<dbReference type="AlphaFoldDB" id="A0A1H4ZJB8"/>
<evidence type="ECO:0000313" key="2">
    <source>
        <dbReference type="Proteomes" id="UP000198982"/>
    </source>
</evidence>
<gene>
    <name evidence="1" type="ORF">SAMN05216178_6680</name>
</gene>
<dbReference type="EMBL" id="FNTJ01000003">
    <property type="protein sequence ID" value="SED29945.1"/>
    <property type="molecule type" value="Genomic_DNA"/>
</dbReference>
<reference evidence="2" key="1">
    <citation type="submission" date="2016-10" db="EMBL/GenBank/DDBJ databases">
        <authorList>
            <person name="Varghese N."/>
            <person name="Submissions S."/>
        </authorList>
    </citation>
    <scope>NUCLEOTIDE SEQUENCE [LARGE SCALE GENOMIC DNA]</scope>
    <source>
        <strain evidence="2">DSM 9751</strain>
    </source>
</reference>
<keyword evidence="2" id="KW-1185">Reference proteome</keyword>